<proteinExistence type="predicted"/>
<evidence type="ECO:0000313" key="3">
    <source>
        <dbReference type="Proteomes" id="UP000003028"/>
    </source>
</evidence>
<dbReference type="AlphaFoldDB" id="E7FXT5"/>
<accession>E7FXT5</accession>
<dbReference type="Proteomes" id="UP000003028">
    <property type="component" value="Unassembled WGS sequence"/>
</dbReference>
<evidence type="ECO:0000256" key="1">
    <source>
        <dbReference type="SAM" id="Phobius"/>
    </source>
</evidence>
<sequence length="122" mass="14170">MNGGLMFKIMQNETRLDYANVLGASVAVAGIVMVGCIYFLILKDEVKIRVNKKKLIYYQFGKLEHIYYLKDYQIKAYEEGLSMALELVEHNDGRKIKIDCRPLGRENYEILVQMLTRIKTNT</sequence>
<gene>
    <name evidence="2" type="ORF">HMPREF0357_11462</name>
</gene>
<name>E7FXT5_ERYRH</name>
<organism evidence="2 3">
    <name type="scientific">Erysipelothrix rhusiopathiae ATCC 19414</name>
    <dbReference type="NCBI Taxonomy" id="525280"/>
    <lineage>
        <taxon>Bacteria</taxon>
        <taxon>Bacillati</taxon>
        <taxon>Bacillota</taxon>
        <taxon>Erysipelotrichia</taxon>
        <taxon>Erysipelotrichales</taxon>
        <taxon>Erysipelotrichaceae</taxon>
        <taxon>Erysipelothrix</taxon>
    </lineage>
</organism>
<keyword evidence="1" id="KW-0472">Membrane</keyword>
<keyword evidence="1" id="KW-1133">Transmembrane helix</keyword>
<protein>
    <submittedName>
        <fullName evidence="2">Uncharacterized protein</fullName>
    </submittedName>
</protein>
<comment type="caution">
    <text evidence="2">The sequence shown here is derived from an EMBL/GenBank/DDBJ whole genome shotgun (WGS) entry which is preliminary data.</text>
</comment>
<evidence type="ECO:0000313" key="2">
    <source>
        <dbReference type="EMBL" id="EFY08309.1"/>
    </source>
</evidence>
<feature type="transmembrane region" description="Helical" evidence="1">
    <location>
        <begin position="20"/>
        <end position="42"/>
    </location>
</feature>
<reference evidence="2" key="1">
    <citation type="submission" date="2011-01" db="EMBL/GenBank/DDBJ databases">
        <authorList>
            <person name="Muzny D."/>
            <person name="Qin X."/>
            <person name="Buhay C."/>
            <person name="Dugan-Rocha S."/>
            <person name="Ding Y."/>
            <person name="Chen G."/>
            <person name="Hawes A."/>
            <person name="Holder M."/>
            <person name="Jhangiani S."/>
            <person name="Johnson A."/>
            <person name="Khan Z."/>
            <person name="Li Z."/>
            <person name="Liu W."/>
            <person name="Liu X."/>
            <person name="Perez L."/>
            <person name="Shen H."/>
            <person name="Wang Q."/>
            <person name="Watt J."/>
            <person name="Xi L."/>
            <person name="Xin Y."/>
            <person name="Zhou J."/>
            <person name="Deng J."/>
            <person name="Jiang H."/>
            <person name="Liu Y."/>
            <person name="Qu J."/>
            <person name="Song X.-Z."/>
            <person name="Zhang L."/>
            <person name="Villasana D."/>
            <person name="Johnson A."/>
            <person name="Liu J."/>
            <person name="Liyanage D."/>
            <person name="Lorensuhewa L."/>
            <person name="Robinson T."/>
            <person name="Song A."/>
            <person name="Song B.-B."/>
            <person name="Dinh H."/>
            <person name="Thornton R."/>
            <person name="Coyle M."/>
            <person name="Francisco L."/>
            <person name="Jackson L."/>
            <person name="Javaid M."/>
            <person name="Korchina V."/>
            <person name="Kovar C."/>
            <person name="Mata R."/>
            <person name="Mathew T."/>
            <person name="Ngo R."/>
            <person name="Nguyen L."/>
            <person name="Nguyen N."/>
            <person name="Okwuonu G."/>
            <person name="Ongeri F."/>
            <person name="Pham C."/>
            <person name="Simmons D."/>
            <person name="Wilczek-Boney K."/>
            <person name="Hale W."/>
            <person name="Jakkamsetti A."/>
            <person name="Pham P."/>
            <person name="Ruth R."/>
            <person name="San Lucas F."/>
            <person name="Warren J."/>
            <person name="Zhang J."/>
            <person name="Zhao Z."/>
            <person name="Zhou C."/>
            <person name="Zhu D."/>
            <person name="Lee S."/>
            <person name="Bess C."/>
            <person name="Blankenburg K."/>
            <person name="Forbes L."/>
            <person name="Fu Q."/>
            <person name="Gubbala S."/>
            <person name="Hirani K."/>
            <person name="Jayaseelan J.C."/>
            <person name="Lara F."/>
            <person name="Munidasa M."/>
            <person name="Palculict T."/>
            <person name="Patil S."/>
            <person name="Pu L.-L."/>
            <person name="Saada N."/>
            <person name="Tang L."/>
            <person name="Weissenberger G."/>
            <person name="Zhu Y."/>
            <person name="Hemphill L."/>
            <person name="Shang Y."/>
            <person name="Youmans B."/>
            <person name="Ayvaz T."/>
            <person name="Ross M."/>
            <person name="Santibanez J."/>
            <person name="Aqrawi P."/>
            <person name="Gross S."/>
            <person name="Joshi V."/>
            <person name="Fowler G."/>
            <person name="Nazareth L."/>
            <person name="Reid J."/>
            <person name="Worley K."/>
            <person name="Petrosino J."/>
            <person name="Highlander S."/>
            <person name="Gibbs R."/>
        </authorList>
    </citation>
    <scope>NUCLEOTIDE SEQUENCE [LARGE SCALE GENOMIC DNA]</scope>
    <source>
        <strain evidence="2">ATCC 19414</strain>
    </source>
</reference>
<keyword evidence="1" id="KW-0812">Transmembrane</keyword>
<dbReference type="EMBL" id="ACLK02000003">
    <property type="protein sequence ID" value="EFY08309.1"/>
    <property type="molecule type" value="Genomic_DNA"/>
</dbReference>
<keyword evidence="3" id="KW-1185">Reference proteome</keyword>